<organism evidence="2 3">
    <name type="scientific">Salipiger pallidus</name>
    <dbReference type="NCBI Taxonomy" id="1775170"/>
    <lineage>
        <taxon>Bacteria</taxon>
        <taxon>Pseudomonadati</taxon>
        <taxon>Pseudomonadota</taxon>
        <taxon>Alphaproteobacteria</taxon>
        <taxon>Rhodobacterales</taxon>
        <taxon>Roseobacteraceae</taxon>
        <taxon>Salipiger</taxon>
    </lineage>
</organism>
<feature type="transmembrane region" description="Helical" evidence="1">
    <location>
        <begin position="32"/>
        <end position="52"/>
    </location>
</feature>
<dbReference type="AlphaFoldDB" id="A0A8J2ZNT0"/>
<dbReference type="Proteomes" id="UP000617145">
    <property type="component" value="Unassembled WGS sequence"/>
</dbReference>
<reference evidence="2" key="2">
    <citation type="submission" date="2020-09" db="EMBL/GenBank/DDBJ databases">
        <authorList>
            <person name="Sun Q."/>
            <person name="Zhou Y."/>
        </authorList>
    </citation>
    <scope>NUCLEOTIDE SEQUENCE</scope>
    <source>
        <strain evidence="2">CGMCC 1.15762</strain>
    </source>
</reference>
<proteinExistence type="predicted"/>
<comment type="caution">
    <text evidence="2">The sequence shown here is derived from an EMBL/GenBank/DDBJ whole genome shotgun (WGS) entry which is preliminary data.</text>
</comment>
<dbReference type="EMBL" id="BMJV01000014">
    <property type="protein sequence ID" value="GGG87277.1"/>
    <property type="molecule type" value="Genomic_DNA"/>
</dbReference>
<evidence type="ECO:0000313" key="3">
    <source>
        <dbReference type="Proteomes" id="UP000617145"/>
    </source>
</evidence>
<accession>A0A8J2ZNT0</accession>
<keyword evidence="3" id="KW-1185">Reference proteome</keyword>
<protein>
    <submittedName>
        <fullName evidence="2">Uncharacterized protein</fullName>
    </submittedName>
</protein>
<keyword evidence="1" id="KW-0812">Transmembrane</keyword>
<evidence type="ECO:0000313" key="2">
    <source>
        <dbReference type="EMBL" id="GGG87277.1"/>
    </source>
</evidence>
<reference evidence="2" key="1">
    <citation type="journal article" date="2014" name="Int. J. Syst. Evol. Microbiol.">
        <title>Complete genome sequence of Corynebacterium casei LMG S-19264T (=DSM 44701T), isolated from a smear-ripened cheese.</title>
        <authorList>
            <consortium name="US DOE Joint Genome Institute (JGI-PGF)"/>
            <person name="Walter F."/>
            <person name="Albersmeier A."/>
            <person name="Kalinowski J."/>
            <person name="Ruckert C."/>
        </authorList>
    </citation>
    <scope>NUCLEOTIDE SEQUENCE</scope>
    <source>
        <strain evidence="2">CGMCC 1.15762</strain>
    </source>
</reference>
<name>A0A8J2ZNT0_9RHOB</name>
<evidence type="ECO:0000256" key="1">
    <source>
        <dbReference type="SAM" id="Phobius"/>
    </source>
</evidence>
<gene>
    <name evidence="2" type="ORF">GCM10011415_42270</name>
</gene>
<keyword evidence="1" id="KW-1133">Transmembrane helix</keyword>
<sequence>MQGAALPCHHGSGCYDRAGILPPGLESVSMSFRIRILWLATLIALAAAAGLLPRPSSESPQPIPRAPAFRL</sequence>
<keyword evidence="1" id="KW-0472">Membrane</keyword>